<evidence type="ECO:0000256" key="1">
    <source>
        <dbReference type="SAM" id="SignalP"/>
    </source>
</evidence>
<keyword evidence="1" id="KW-0732">Signal</keyword>
<feature type="domain" description="DUF1570" evidence="2">
    <location>
        <begin position="131"/>
        <end position="223"/>
    </location>
</feature>
<proteinExistence type="predicted"/>
<feature type="signal peptide" evidence="1">
    <location>
        <begin position="1"/>
        <end position="21"/>
    </location>
</feature>
<dbReference type="AlphaFoldDB" id="A0A6I4LWN9"/>
<evidence type="ECO:0000313" key="4">
    <source>
        <dbReference type="Proteomes" id="UP000471147"/>
    </source>
</evidence>
<feature type="chain" id="PRO_5026316612" evidence="1">
    <location>
        <begin position="22"/>
        <end position="512"/>
    </location>
</feature>
<organism evidence="3 4">
    <name type="scientific">Sphingorhabdus profundilacus</name>
    <dbReference type="NCBI Taxonomy" id="2509718"/>
    <lineage>
        <taxon>Bacteria</taxon>
        <taxon>Pseudomonadati</taxon>
        <taxon>Pseudomonadota</taxon>
        <taxon>Alphaproteobacteria</taxon>
        <taxon>Sphingomonadales</taxon>
        <taxon>Sphingomonadaceae</taxon>
        <taxon>Sphingorhabdus</taxon>
    </lineage>
</organism>
<dbReference type="InterPro" id="IPR011464">
    <property type="entry name" value="DUF1570"/>
</dbReference>
<dbReference type="Pfam" id="PF07607">
    <property type="entry name" value="DUF1570"/>
    <property type="match status" value="1"/>
</dbReference>
<dbReference type="Gene3D" id="1.25.40.10">
    <property type="entry name" value="Tetratricopeptide repeat domain"/>
    <property type="match status" value="1"/>
</dbReference>
<keyword evidence="4" id="KW-1185">Reference proteome</keyword>
<name>A0A6I4LWN9_9SPHN</name>
<dbReference type="EMBL" id="SDWJ01000002">
    <property type="protein sequence ID" value="MVZ97822.1"/>
    <property type="molecule type" value="Genomic_DNA"/>
</dbReference>
<dbReference type="SUPFAM" id="SSF48452">
    <property type="entry name" value="TPR-like"/>
    <property type="match status" value="1"/>
</dbReference>
<evidence type="ECO:0000313" key="3">
    <source>
        <dbReference type="EMBL" id="MVZ97822.1"/>
    </source>
</evidence>
<accession>A0A6I4LWN9</accession>
<sequence length="512" mass="56841">MKTWVAVGLFCLWAFILPATARAEWHEASSEHFLVIADQKEKDVREFTERLERYHSALLGLLGRANERPSPSNRVTIYVVRSAGQVQKLAGDKSGWLRGFYQPRAGGSVAFISRVESEGKDISASEQVLFHEYAHHVMHGVSEWSTPRWYSEGFAEFFATARFEKDGGMGLGLPALHRAGELQYADGVAIEELLDTDTYAKRKSKGYDDFYGRSWTLFHYLQMSGKRPGQLKNYLNALVNGATELEAAQKTFGDLKLLDKEMNAYLRQSKMSYLPISASKLTVGAITIRKLNEAEAAAMPIILESKRGVDPDMAAALLPRAQAVAAKYPDDPAVLSALAEAEHDSGHYAEALAAADKAIVAAPNLVNAHVQKIYALAQLAENTENPEARLKQLRKAITALNRIETDHPIPLIYYYRSLKMAGKDISEIAAHGLERALQLAPYDQNVRWQVVQQMVDEKNYSTAYRTLLPLANDPHKRGDDNPAIAFLAEIKQKWDTQIADNTPKSAVPAAGK</sequence>
<evidence type="ECO:0000259" key="2">
    <source>
        <dbReference type="Pfam" id="PF07607"/>
    </source>
</evidence>
<dbReference type="Proteomes" id="UP000471147">
    <property type="component" value="Unassembled WGS sequence"/>
</dbReference>
<protein>
    <submittedName>
        <fullName evidence="3">DUF1570 domain-containing protein</fullName>
    </submittedName>
</protein>
<comment type="caution">
    <text evidence="3">The sequence shown here is derived from an EMBL/GenBank/DDBJ whole genome shotgun (WGS) entry which is preliminary data.</text>
</comment>
<dbReference type="OrthoDB" id="5523615at2"/>
<reference evidence="3 4" key="1">
    <citation type="submission" date="2019-01" db="EMBL/GenBank/DDBJ databases">
        <title>Sphingorhabdus lacus sp.nov., isolated from an oligotrophic freshwater lake.</title>
        <authorList>
            <person name="Park M."/>
        </authorList>
    </citation>
    <scope>NUCLEOTIDE SEQUENCE [LARGE SCALE GENOMIC DNA]</scope>
    <source>
        <strain evidence="3 4">IMCC26285</strain>
    </source>
</reference>
<dbReference type="InterPro" id="IPR011990">
    <property type="entry name" value="TPR-like_helical_dom_sf"/>
</dbReference>
<gene>
    <name evidence="3" type="ORF">EUU23_08890</name>
</gene>
<dbReference type="RefSeq" id="WP_160353803.1">
    <property type="nucleotide sequence ID" value="NZ_SDWJ01000002.1"/>
</dbReference>